<evidence type="ECO:0000259" key="4">
    <source>
        <dbReference type="Pfam" id="PF00501"/>
    </source>
</evidence>
<evidence type="ECO:0000256" key="2">
    <source>
        <dbReference type="ARBA" id="ARBA00022553"/>
    </source>
</evidence>
<gene>
    <name evidence="5" type="primary">FUB8_0</name>
    <name evidence="5" type="ORF">LHYA1_G008568</name>
</gene>
<reference evidence="5 6" key="1">
    <citation type="submission" date="2018-05" db="EMBL/GenBank/DDBJ databases">
        <title>Genome sequencing and assembly of the regulated plant pathogen Lachnellula willkommii and related sister species for the development of diagnostic species identification markers.</title>
        <authorList>
            <person name="Giroux E."/>
            <person name="Bilodeau G."/>
        </authorList>
    </citation>
    <scope>NUCLEOTIDE SEQUENCE [LARGE SCALE GENOMIC DNA]</scope>
    <source>
        <strain evidence="5 6">CBS 185.66</strain>
    </source>
</reference>
<dbReference type="RefSeq" id="XP_031001403.1">
    <property type="nucleotide sequence ID" value="XM_031153488.1"/>
</dbReference>
<organism evidence="5 6">
    <name type="scientific">Lachnellula hyalina</name>
    <dbReference type="NCBI Taxonomy" id="1316788"/>
    <lineage>
        <taxon>Eukaryota</taxon>
        <taxon>Fungi</taxon>
        <taxon>Dikarya</taxon>
        <taxon>Ascomycota</taxon>
        <taxon>Pezizomycotina</taxon>
        <taxon>Leotiomycetes</taxon>
        <taxon>Helotiales</taxon>
        <taxon>Lachnaceae</taxon>
        <taxon>Lachnellula</taxon>
    </lineage>
</organism>
<dbReference type="PANTHER" id="PTHR43439:SF2">
    <property type="entry name" value="ENZYME, PUTATIVE (JCVI)-RELATED"/>
    <property type="match status" value="1"/>
</dbReference>
<keyword evidence="6" id="KW-1185">Reference proteome</keyword>
<dbReference type="GeneID" id="41988766"/>
<evidence type="ECO:0000313" key="6">
    <source>
        <dbReference type="Proteomes" id="UP000431533"/>
    </source>
</evidence>
<dbReference type="InterPro" id="IPR000873">
    <property type="entry name" value="AMP-dep_synth/lig_dom"/>
</dbReference>
<keyword evidence="2" id="KW-0597">Phosphoprotein</keyword>
<evidence type="ECO:0000256" key="1">
    <source>
        <dbReference type="ARBA" id="ARBA00022450"/>
    </source>
</evidence>
<dbReference type="OrthoDB" id="429813at2759"/>
<evidence type="ECO:0000256" key="3">
    <source>
        <dbReference type="SAM" id="Phobius"/>
    </source>
</evidence>
<dbReference type="InterPro" id="IPR042099">
    <property type="entry name" value="ANL_N_sf"/>
</dbReference>
<comment type="caution">
    <text evidence="5">The sequence shown here is derived from an EMBL/GenBank/DDBJ whole genome shotgun (WGS) entry which is preliminary data.</text>
</comment>
<name>A0A8H8TVV3_9HELO</name>
<keyword evidence="3" id="KW-1133">Transmembrane helix</keyword>
<keyword evidence="3" id="KW-0472">Membrane</keyword>
<dbReference type="PROSITE" id="PS00455">
    <property type="entry name" value="AMP_BINDING"/>
    <property type="match status" value="1"/>
</dbReference>
<keyword evidence="1" id="KW-0596">Phosphopantetheine</keyword>
<dbReference type="Gene3D" id="3.40.50.12780">
    <property type="entry name" value="N-terminal domain of ligase-like"/>
    <property type="match status" value="1"/>
</dbReference>
<proteinExistence type="predicted"/>
<evidence type="ECO:0000313" key="5">
    <source>
        <dbReference type="EMBL" id="TVY22615.1"/>
    </source>
</evidence>
<feature type="transmembrane region" description="Helical" evidence="3">
    <location>
        <begin position="215"/>
        <end position="239"/>
    </location>
</feature>
<dbReference type="AlphaFoldDB" id="A0A8H8TVV3"/>
<sequence>MADGAEAKFGERLISTLIDAYAANDPTRDISYRQFSNAINHAARWLKDQLGAKGNRVETLAYAGPKDLRYPIIAVAAHKLGKKILFCSPFATVESQHHLLSSTKASVYLHARELRPLIRSVVSQSSGISTLEVPEQSKWLFGNIAPYYPYIKTWEEAYADPWIIFHTSGTTGLPKPIIYTNWMMSTFDRAELMLHDYDETMCDQFRNKRFYVSMAMLHFVGMTAALQWTTFLNMVLVIAPPMNNTANQTVQVLQESKAEGAVMVPSHITDVFRTLSGLETLRRLGYLYFAGAPLSKVVAEKLVGYVKVQPAMGTTEAGAYWIEIRNEDDWDYYQFRARNGMVMLPRTDTLCELVFKRQSQFARWQQIFHLHPHLDDGRADDLVNLAHGESLYATPLETVVQEHPDIQTVIIGGEGRKRPFVMIEFGEKTSVSEKSKEAKLESIWPYIEQANGKCADVVKISREHVLFTNPAQPLPRTVKNTVLRTSAIALYESEIDSLYNS</sequence>
<feature type="domain" description="AMP-dependent synthetase/ligase" evidence="4">
    <location>
        <begin position="20"/>
        <end position="330"/>
    </location>
</feature>
<dbReference type="Pfam" id="PF23562">
    <property type="entry name" value="AMP-binding_C_3"/>
    <property type="match status" value="1"/>
</dbReference>
<dbReference type="Pfam" id="PF00501">
    <property type="entry name" value="AMP-binding"/>
    <property type="match status" value="1"/>
</dbReference>
<dbReference type="SUPFAM" id="SSF56801">
    <property type="entry name" value="Acetyl-CoA synthetase-like"/>
    <property type="match status" value="1"/>
</dbReference>
<dbReference type="Proteomes" id="UP000431533">
    <property type="component" value="Unassembled WGS sequence"/>
</dbReference>
<keyword evidence="3" id="KW-0812">Transmembrane</keyword>
<dbReference type="EMBL" id="QGMH01000248">
    <property type="protein sequence ID" value="TVY22615.1"/>
    <property type="molecule type" value="Genomic_DNA"/>
</dbReference>
<dbReference type="PANTHER" id="PTHR43439">
    <property type="entry name" value="PHENYLACETATE-COENZYME A LIGASE"/>
    <property type="match status" value="1"/>
</dbReference>
<accession>A0A8H8TVV3</accession>
<protein>
    <submittedName>
        <fullName evidence="5">Non-canonical non-ribosomal peptide synthetase</fullName>
    </submittedName>
</protein>
<dbReference type="InterPro" id="IPR051414">
    <property type="entry name" value="Adenylate-forming_Reductase"/>
</dbReference>
<dbReference type="InterPro" id="IPR020845">
    <property type="entry name" value="AMP-binding_CS"/>
</dbReference>